<name>A0ABS3QS49_9ACTN</name>
<evidence type="ECO:0000259" key="8">
    <source>
        <dbReference type="Pfam" id="PF00892"/>
    </source>
</evidence>
<evidence type="ECO:0000256" key="6">
    <source>
        <dbReference type="SAM" id="MobiDB-lite"/>
    </source>
</evidence>
<accession>A0ABS3QS49</accession>
<proteinExistence type="inferred from homology"/>
<evidence type="ECO:0000256" key="7">
    <source>
        <dbReference type="SAM" id="Phobius"/>
    </source>
</evidence>
<feature type="transmembrane region" description="Helical" evidence="7">
    <location>
        <begin position="48"/>
        <end position="66"/>
    </location>
</feature>
<keyword evidence="5 7" id="KW-0472">Membrane</keyword>
<dbReference type="InterPro" id="IPR000620">
    <property type="entry name" value="EamA_dom"/>
</dbReference>
<sequence>MYTSRGITAAPHRDALLGAAIGTAFVVTWSSGFIGAQLGAGAAPASTLLAWRFIVAGGLLLAWAAWRRPRIPPRDLALHVLIGALGQGGYLYGVFAAAEHGVSAGVDNLITALQPLIAAVLAVPVLGERITRRQLAGFAAGVGGVALVVGGDLRGGAPPWAYALPLAATLCLVGATLLERRTRPSIGLLDALTVQAGISALLFTALAGATGGLAPPADPAFWTAVAVLVGPAMLGGYGLYWVNVRRSGVGRASALLYLTPPATMLGAWALFGSTLTPLSLAGVLACAAAVAVVLRAPAAGSRRNGRGPRALRRSRVRRAAADPEAWGGSPPTPERRRAASR</sequence>
<feature type="region of interest" description="Disordered" evidence="6">
    <location>
        <begin position="300"/>
        <end position="341"/>
    </location>
</feature>
<gene>
    <name evidence="9" type="ORF">J4557_04695</name>
</gene>
<feature type="transmembrane region" description="Helical" evidence="7">
    <location>
        <begin position="78"/>
        <end position="97"/>
    </location>
</feature>
<feature type="transmembrane region" description="Helical" evidence="7">
    <location>
        <begin position="191"/>
        <end position="214"/>
    </location>
</feature>
<evidence type="ECO:0000256" key="1">
    <source>
        <dbReference type="ARBA" id="ARBA00004141"/>
    </source>
</evidence>
<evidence type="ECO:0000256" key="3">
    <source>
        <dbReference type="ARBA" id="ARBA00022692"/>
    </source>
</evidence>
<evidence type="ECO:0000256" key="5">
    <source>
        <dbReference type="ARBA" id="ARBA00023136"/>
    </source>
</evidence>
<feature type="compositionally biased region" description="Basic residues" evidence="6">
    <location>
        <begin position="303"/>
        <end position="318"/>
    </location>
</feature>
<feature type="transmembrane region" description="Helical" evidence="7">
    <location>
        <begin position="277"/>
        <end position="296"/>
    </location>
</feature>
<evidence type="ECO:0000256" key="2">
    <source>
        <dbReference type="ARBA" id="ARBA00007362"/>
    </source>
</evidence>
<dbReference type="SUPFAM" id="SSF103481">
    <property type="entry name" value="Multidrug resistance efflux transporter EmrE"/>
    <property type="match status" value="2"/>
</dbReference>
<keyword evidence="10" id="KW-1185">Reference proteome</keyword>
<evidence type="ECO:0000256" key="4">
    <source>
        <dbReference type="ARBA" id="ARBA00022989"/>
    </source>
</evidence>
<feature type="transmembrane region" description="Helical" evidence="7">
    <location>
        <begin position="134"/>
        <end position="153"/>
    </location>
</feature>
<dbReference type="Proteomes" id="UP000666915">
    <property type="component" value="Unassembled WGS sequence"/>
</dbReference>
<comment type="subcellular location">
    <subcellularLocation>
        <location evidence="1">Membrane</location>
        <topology evidence="1">Multi-pass membrane protein</topology>
    </subcellularLocation>
</comment>
<feature type="transmembrane region" description="Helical" evidence="7">
    <location>
        <begin position="254"/>
        <end position="271"/>
    </location>
</feature>
<feature type="transmembrane region" description="Helical" evidence="7">
    <location>
        <begin position="109"/>
        <end position="127"/>
    </location>
</feature>
<comment type="caution">
    <text evidence="9">The sequence shown here is derived from an EMBL/GenBank/DDBJ whole genome shotgun (WGS) entry which is preliminary data.</text>
</comment>
<organism evidence="9 10">
    <name type="scientific">Actinomadura nitritigenes</name>
    <dbReference type="NCBI Taxonomy" id="134602"/>
    <lineage>
        <taxon>Bacteria</taxon>
        <taxon>Bacillati</taxon>
        <taxon>Actinomycetota</taxon>
        <taxon>Actinomycetes</taxon>
        <taxon>Streptosporangiales</taxon>
        <taxon>Thermomonosporaceae</taxon>
        <taxon>Actinomadura</taxon>
    </lineage>
</organism>
<evidence type="ECO:0000313" key="10">
    <source>
        <dbReference type="Proteomes" id="UP000666915"/>
    </source>
</evidence>
<keyword evidence="3 7" id="KW-0812">Transmembrane</keyword>
<dbReference type="RefSeq" id="WP_208265109.1">
    <property type="nucleotide sequence ID" value="NZ_BAAAGM010000016.1"/>
</dbReference>
<feature type="transmembrane region" description="Helical" evidence="7">
    <location>
        <begin position="159"/>
        <end position="179"/>
    </location>
</feature>
<dbReference type="PANTHER" id="PTHR32322">
    <property type="entry name" value="INNER MEMBRANE TRANSPORTER"/>
    <property type="match status" value="1"/>
</dbReference>
<dbReference type="EMBL" id="JAGEOK010000003">
    <property type="protein sequence ID" value="MBO2436813.1"/>
    <property type="molecule type" value="Genomic_DNA"/>
</dbReference>
<dbReference type="PANTHER" id="PTHR32322:SF2">
    <property type="entry name" value="EAMA DOMAIN-CONTAINING PROTEIN"/>
    <property type="match status" value="1"/>
</dbReference>
<protein>
    <submittedName>
        <fullName evidence="9">DMT family transporter</fullName>
    </submittedName>
</protein>
<feature type="domain" description="EamA" evidence="8">
    <location>
        <begin position="160"/>
        <end position="294"/>
    </location>
</feature>
<evidence type="ECO:0000313" key="9">
    <source>
        <dbReference type="EMBL" id="MBO2436813.1"/>
    </source>
</evidence>
<feature type="transmembrane region" description="Helical" evidence="7">
    <location>
        <begin position="15"/>
        <end position="36"/>
    </location>
</feature>
<keyword evidence="4 7" id="KW-1133">Transmembrane helix</keyword>
<feature type="domain" description="EamA" evidence="8">
    <location>
        <begin position="18"/>
        <end position="149"/>
    </location>
</feature>
<comment type="similarity">
    <text evidence="2">Belongs to the EamA transporter family.</text>
</comment>
<dbReference type="Pfam" id="PF00892">
    <property type="entry name" value="EamA"/>
    <property type="match status" value="2"/>
</dbReference>
<dbReference type="InterPro" id="IPR037185">
    <property type="entry name" value="EmrE-like"/>
</dbReference>
<dbReference type="InterPro" id="IPR050638">
    <property type="entry name" value="AA-Vitamin_Transporters"/>
</dbReference>
<feature type="transmembrane region" description="Helical" evidence="7">
    <location>
        <begin position="220"/>
        <end position="242"/>
    </location>
</feature>
<reference evidence="9 10" key="1">
    <citation type="submission" date="2021-03" db="EMBL/GenBank/DDBJ databases">
        <authorList>
            <person name="Kanchanasin P."/>
            <person name="Saeng-In P."/>
            <person name="Phongsopitanun W."/>
            <person name="Yuki M."/>
            <person name="Kudo T."/>
            <person name="Ohkuma M."/>
            <person name="Tanasupawat S."/>
        </authorList>
    </citation>
    <scope>NUCLEOTIDE SEQUENCE [LARGE SCALE GENOMIC DNA]</scope>
    <source>
        <strain evidence="9 10">L46</strain>
    </source>
</reference>